<dbReference type="Gene3D" id="2.60.120.560">
    <property type="entry name" value="Exo-inulinase, domain 1"/>
    <property type="match status" value="1"/>
</dbReference>
<dbReference type="FunFam" id="2.60.120.560:FF:000002">
    <property type="entry name" value="Beta-fructofuranosidase, insoluble isoenzyme CWINV1"/>
    <property type="match status" value="1"/>
</dbReference>
<dbReference type="Proteomes" id="UP001177003">
    <property type="component" value="Chromosome 5"/>
</dbReference>
<dbReference type="InterPro" id="IPR001362">
    <property type="entry name" value="Glyco_hydro_32"/>
</dbReference>
<keyword evidence="3" id="KW-0865">Zymogen</keyword>
<keyword evidence="9" id="KW-1185">Reference proteome</keyword>
<protein>
    <recommendedName>
        <fullName evidence="10">Beta-fructofuranosidase</fullName>
    </recommendedName>
</protein>
<dbReference type="InterPro" id="IPR013320">
    <property type="entry name" value="ConA-like_dom_sf"/>
</dbReference>
<evidence type="ECO:0000313" key="9">
    <source>
        <dbReference type="Proteomes" id="UP001177003"/>
    </source>
</evidence>
<reference evidence="8" key="1">
    <citation type="submission" date="2023-04" db="EMBL/GenBank/DDBJ databases">
        <authorList>
            <person name="Vijverberg K."/>
            <person name="Xiong W."/>
            <person name="Schranz E."/>
        </authorList>
    </citation>
    <scope>NUCLEOTIDE SEQUENCE</scope>
</reference>
<dbReference type="Gene3D" id="2.115.10.20">
    <property type="entry name" value="Glycosyl hydrolase domain, family 43"/>
    <property type="match status" value="1"/>
</dbReference>
<dbReference type="EMBL" id="OX465081">
    <property type="protein sequence ID" value="CAI9287878.1"/>
    <property type="molecule type" value="Genomic_DNA"/>
</dbReference>
<organism evidence="8 9">
    <name type="scientific">Lactuca saligna</name>
    <name type="common">Willowleaf lettuce</name>
    <dbReference type="NCBI Taxonomy" id="75948"/>
    <lineage>
        <taxon>Eukaryota</taxon>
        <taxon>Viridiplantae</taxon>
        <taxon>Streptophyta</taxon>
        <taxon>Embryophyta</taxon>
        <taxon>Tracheophyta</taxon>
        <taxon>Spermatophyta</taxon>
        <taxon>Magnoliopsida</taxon>
        <taxon>eudicotyledons</taxon>
        <taxon>Gunneridae</taxon>
        <taxon>Pentapetalae</taxon>
        <taxon>asterids</taxon>
        <taxon>campanulids</taxon>
        <taxon>Asterales</taxon>
        <taxon>Asteraceae</taxon>
        <taxon>Cichorioideae</taxon>
        <taxon>Cichorieae</taxon>
        <taxon>Lactucinae</taxon>
        <taxon>Lactuca</taxon>
    </lineage>
</organism>
<evidence type="ECO:0000256" key="3">
    <source>
        <dbReference type="ARBA" id="ARBA00023145"/>
    </source>
</evidence>
<keyword evidence="4 5" id="KW-0326">Glycosidase</keyword>
<name>A0AA36E9S4_LACSI</name>
<proteinExistence type="inferred from homology"/>
<evidence type="ECO:0008006" key="10">
    <source>
        <dbReference type="Google" id="ProtNLM"/>
    </source>
</evidence>
<dbReference type="AlphaFoldDB" id="A0AA36E9S4"/>
<dbReference type="InterPro" id="IPR013189">
    <property type="entry name" value="Glyco_hydro_32_C"/>
</dbReference>
<comment type="similarity">
    <text evidence="1 5">Belongs to the glycosyl hydrolase 32 family.</text>
</comment>
<dbReference type="CDD" id="cd18624">
    <property type="entry name" value="GH32_Fruct1-like"/>
    <property type="match status" value="1"/>
</dbReference>
<evidence type="ECO:0000259" key="7">
    <source>
        <dbReference type="Pfam" id="PF08244"/>
    </source>
</evidence>
<accession>A0AA36E9S4</accession>
<dbReference type="SUPFAM" id="SSF49899">
    <property type="entry name" value="Concanavalin A-like lectins/glucanases"/>
    <property type="match status" value="1"/>
</dbReference>
<evidence type="ECO:0000256" key="2">
    <source>
        <dbReference type="ARBA" id="ARBA00022801"/>
    </source>
</evidence>
<dbReference type="Pfam" id="PF00251">
    <property type="entry name" value="Glyco_hydro_32N"/>
    <property type="match status" value="1"/>
</dbReference>
<dbReference type="SUPFAM" id="SSF75005">
    <property type="entry name" value="Arabinanase/levansucrase/invertase"/>
    <property type="match status" value="1"/>
</dbReference>
<evidence type="ECO:0000256" key="5">
    <source>
        <dbReference type="RuleBase" id="RU362110"/>
    </source>
</evidence>
<evidence type="ECO:0000256" key="4">
    <source>
        <dbReference type="ARBA" id="ARBA00023295"/>
    </source>
</evidence>
<dbReference type="InterPro" id="IPR023296">
    <property type="entry name" value="Glyco_hydro_beta-prop_sf"/>
</dbReference>
<dbReference type="Pfam" id="PF08244">
    <property type="entry name" value="Glyco_hydro_32C"/>
    <property type="match status" value="1"/>
</dbReference>
<evidence type="ECO:0000313" key="8">
    <source>
        <dbReference type="EMBL" id="CAI9287878.1"/>
    </source>
</evidence>
<dbReference type="InterPro" id="IPR050551">
    <property type="entry name" value="Fructan_Metab_Enzymes"/>
</dbReference>
<sequence>MGSFNVFDWGLVALVCFSHTLNNFEGVMGFHKIFKDLQNISATEIQEAHRTGYHFQPKQNWINDPNAPMFYKGIYHLFYQYNPKGSIWGNIVWAHSVSEDLINWTPLEPAIEPSKPFDQFGCWSGSATVLPDDKPVILYTGITAEQPEPGYQVQNYAIPEDTSDPYLTKWIKPDDNPIIKPTQENASAFRDPTTAWMLNGQWEMTVGSKQDMVGVSYLYRSPDFINWTLVDHPLHETENVGMFECPDFYPVSITGENGLDTTVIEGEIKHVFKVSLDMTRYDYYTIGKYDIEQDIYIPDEGMIDSWAGLRYDWGNFYASKSFFDPSKNRRVIWGWANESSTIDEYVKKGWAGIQCIPRTVWLDPSGKQLLLWPVAELETLRDVNVQLSNVELNQGDKVEVEGITVAQADVDVVFTFPSLDKAEAYDNAWDETYPPETLAENICGVMGTTKQGGLGPFGLLTLTSNDFEEYTPVFFRVFNTPNTNRRVLMCSDAMPSTLNEQEYRPSFGGFVDLDLADNKISLRSLIDHSVVESFAAGGKTVITSRVYPTLAINENAHLHVFNNGTEIVTIERLDAWSMKNPMMN</sequence>
<dbReference type="GO" id="GO:0005975">
    <property type="term" value="P:carbohydrate metabolic process"/>
    <property type="evidence" value="ECO:0007669"/>
    <property type="project" value="InterPro"/>
</dbReference>
<dbReference type="InterPro" id="IPR013148">
    <property type="entry name" value="Glyco_hydro_32_N"/>
</dbReference>
<dbReference type="FunFam" id="2.115.10.20:FF:000001">
    <property type="entry name" value="Beta-fructofuranosidase, insoluble isoenzyme CWINV1"/>
    <property type="match status" value="1"/>
</dbReference>
<feature type="domain" description="Glycosyl hydrolase family 32 N-terminal" evidence="6">
    <location>
        <begin position="54"/>
        <end position="373"/>
    </location>
</feature>
<evidence type="ECO:0000256" key="1">
    <source>
        <dbReference type="ARBA" id="ARBA00009902"/>
    </source>
</evidence>
<feature type="domain" description="Glycosyl hydrolase family 32 C-terminal" evidence="7">
    <location>
        <begin position="376"/>
        <end position="577"/>
    </location>
</feature>
<dbReference type="PANTHER" id="PTHR31953">
    <property type="entry name" value="BETA-FRUCTOFURANOSIDASE, INSOLUBLE ISOENZYME CWINV1-RELATED"/>
    <property type="match status" value="1"/>
</dbReference>
<dbReference type="GO" id="GO:0004553">
    <property type="term" value="F:hydrolase activity, hydrolyzing O-glycosyl compounds"/>
    <property type="evidence" value="ECO:0007669"/>
    <property type="project" value="InterPro"/>
</dbReference>
<dbReference type="PROSITE" id="PS00609">
    <property type="entry name" value="GLYCOSYL_HYDROL_F32"/>
    <property type="match status" value="1"/>
</dbReference>
<evidence type="ECO:0000259" key="6">
    <source>
        <dbReference type="Pfam" id="PF00251"/>
    </source>
</evidence>
<keyword evidence="2 5" id="KW-0378">Hydrolase</keyword>
<dbReference type="SMART" id="SM00640">
    <property type="entry name" value="Glyco_32"/>
    <property type="match status" value="1"/>
</dbReference>
<gene>
    <name evidence="8" type="ORF">LSALG_LOCUS27215</name>
</gene>
<dbReference type="InterPro" id="IPR018053">
    <property type="entry name" value="Glyco_hydro_32_AS"/>
</dbReference>